<proteinExistence type="predicted"/>
<dbReference type="AlphaFoldDB" id="A0AAD9PMV3"/>
<dbReference type="GO" id="GO:0005847">
    <property type="term" value="C:mRNA cleavage and polyadenylation specificity factor complex"/>
    <property type="evidence" value="ECO:0007669"/>
    <property type="project" value="TreeGrafter"/>
</dbReference>
<evidence type="ECO:0000313" key="2">
    <source>
        <dbReference type="EMBL" id="KAK2197688.1"/>
    </source>
</evidence>
<name>A0AAD9PMV3_9APIC</name>
<organism evidence="2 3">
    <name type="scientific">Babesia duncani</name>
    <dbReference type="NCBI Taxonomy" id="323732"/>
    <lineage>
        <taxon>Eukaryota</taxon>
        <taxon>Sar</taxon>
        <taxon>Alveolata</taxon>
        <taxon>Apicomplexa</taxon>
        <taxon>Aconoidasida</taxon>
        <taxon>Piroplasmida</taxon>
        <taxon>Babesiidae</taxon>
        <taxon>Babesia</taxon>
    </lineage>
</organism>
<accession>A0AAD9PMV3</accession>
<keyword evidence="1" id="KW-0853">WD repeat</keyword>
<dbReference type="Proteomes" id="UP001214638">
    <property type="component" value="Unassembled WGS sequence"/>
</dbReference>
<sequence length="413" mass="46078">MGIDRAAIDYSSHMIPWLLKTKYQKTPKVPRHRDCPLDYNRVEPVVSYAHFTNQYNGVCNFLAHAAFNRNKYPNLSLRWFPNGKTLLGGSQGGKLIMWNGTTFQFEDIKRFPVSSGSVTAMQWSPDGDFLVAGDEHGKLGLLSPALSLLDAKLFEGLYRPVLDLSLSPNGSKLVACADTYSPHVFDVQHRSLEGTLSGEHIDSTSVSSLDWHPFKSLICTGTRTNITSLWDPLSRRQISTMHVHKAPLCKVSWNPQGNTWLTASVDGIINLWDLRVLKPLIMYRLSSVPTCIAWNPIFPSVFAVGDNKSRLLHFTSDFEQPVSEITTSCPPAKDTSILSMDWHPQGHCLATCSDDKVVRFWCRSPPGSPNHTVNVSNHGPDAPEYLSPYPLGRFHFQSEIGDVVSTLPCVVDR</sequence>
<gene>
    <name evidence="2" type="ORF">BdWA1_000691</name>
</gene>
<comment type="caution">
    <text evidence="2">The sequence shown here is derived from an EMBL/GenBank/DDBJ whole genome shotgun (WGS) entry which is preliminary data.</text>
</comment>
<dbReference type="Gene3D" id="2.130.10.10">
    <property type="entry name" value="YVTN repeat-like/Quinoprotein amine dehydrogenase"/>
    <property type="match status" value="2"/>
</dbReference>
<dbReference type="InterPro" id="IPR015943">
    <property type="entry name" value="WD40/YVTN_repeat-like_dom_sf"/>
</dbReference>
<keyword evidence="3" id="KW-1185">Reference proteome</keyword>
<feature type="repeat" description="WD" evidence="1">
    <location>
        <begin position="241"/>
        <end position="275"/>
    </location>
</feature>
<dbReference type="GO" id="GO:0031124">
    <property type="term" value="P:mRNA 3'-end processing"/>
    <property type="evidence" value="ECO:0007669"/>
    <property type="project" value="InterPro"/>
</dbReference>
<dbReference type="PROSITE" id="PS50082">
    <property type="entry name" value="WD_REPEATS_2"/>
    <property type="match status" value="2"/>
</dbReference>
<feature type="repeat" description="WD" evidence="1">
    <location>
        <begin position="330"/>
        <end position="361"/>
    </location>
</feature>
<dbReference type="KEGG" id="bdw:94334989"/>
<dbReference type="InterPro" id="IPR045245">
    <property type="entry name" value="Pfs2-like"/>
</dbReference>
<dbReference type="InterPro" id="IPR001680">
    <property type="entry name" value="WD40_rpt"/>
</dbReference>
<dbReference type="PANTHER" id="PTHR22836:SF0">
    <property type="entry name" value="PRE-MRNA 3' END PROCESSING PROTEIN WDR33"/>
    <property type="match status" value="1"/>
</dbReference>
<dbReference type="GeneID" id="94334989"/>
<dbReference type="PROSITE" id="PS50294">
    <property type="entry name" value="WD_REPEATS_REGION"/>
    <property type="match status" value="1"/>
</dbReference>
<dbReference type="RefSeq" id="XP_067804530.1">
    <property type="nucleotide sequence ID" value="XM_067945739.1"/>
</dbReference>
<dbReference type="SMART" id="SM00320">
    <property type="entry name" value="WD40"/>
    <property type="match status" value="7"/>
</dbReference>
<evidence type="ECO:0000256" key="1">
    <source>
        <dbReference type="PROSITE-ProRule" id="PRU00221"/>
    </source>
</evidence>
<protein>
    <submittedName>
        <fullName evidence="2">Bifunctional WD40-repeat-containing domain superfamily/WD40 repeat/Pre-mRNA 3' end processing protein Pfs2-like/WD40-YVTN repeat-like-containing domain superfamily</fullName>
    </submittedName>
</protein>
<dbReference type="PANTHER" id="PTHR22836">
    <property type="entry name" value="WD40 REPEAT PROTEIN"/>
    <property type="match status" value="1"/>
</dbReference>
<dbReference type="EMBL" id="JALLKP010000001">
    <property type="protein sequence ID" value="KAK2197688.1"/>
    <property type="molecule type" value="Genomic_DNA"/>
</dbReference>
<dbReference type="InterPro" id="IPR036322">
    <property type="entry name" value="WD40_repeat_dom_sf"/>
</dbReference>
<evidence type="ECO:0000313" key="3">
    <source>
        <dbReference type="Proteomes" id="UP001214638"/>
    </source>
</evidence>
<dbReference type="Pfam" id="PF00400">
    <property type="entry name" value="WD40"/>
    <property type="match status" value="4"/>
</dbReference>
<dbReference type="SUPFAM" id="SSF50978">
    <property type="entry name" value="WD40 repeat-like"/>
    <property type="match status" value="1"/>
</dbReference>
<reference evidence="2" key="1">
    <citation type="journal article" date="2023" name="Nat. Microbiol.">
        <title>Babesia duncani multi-omics identifies virulence factors and drug targets.</title>
        <authorList>
            <person name="Singh P."/>
            <person name="Lonardi S."/>
            <person name="Liang Q."/>
            <person name="Vydyam P."/>
            <person name="Khabirova E."/>
            <person name="Fang T."/>
            <person name="Gihaz S."/>
            <person name="Thekkiniath J."/>
            <person name="Munshi M."/>
            <person name="Abel S."/>
            <person name="Ciampossin L."/>
            <person name="Batugedara G."/>
            <person name="Gupta M."/>
            <person name="Lu X.M."/>
            <person name="Lenz T."/>
            <person name="Chakravarty S."/>
            <person name="Cornillot E."/>
            <person name="Hu Y."/>
            <person name="Ma W."/>
            <person name="Gonzalez L.M."/>
            <person name="Sanchez S."/>
            <person name="Estrada K."/>
            <person name="Sanchez-Flores A."/>
            <person name="Montero E."/>
            <person name="Harb O.S."/>
            <person name="Le Roch K.G."/>
            <person name="Mamoun C.B."/>
        </authorList>
    </citation>
    <scope>NUCLEOTIDE SEQUENCE</scope>
    <source>
        <strain evidence="2">WA1</strain>
    </source>
</reference>